<dbReference type="PANTHER" id="PTHR31549">
    <property type="entry name" value="PROTEIN, PUTATIVE (DUF247)-RELATED-RELATED"/>
    <property type="match status" value="1"/>
</dbReference>
<reference evidence="3 4" key="1">
    <citation type="submission" date="2024-01" db="EMBL/GenBank/DDBJ databases">
        <title>The genomes of 5 underutilized Papilionoideae crops provide insights into root nodulation and disease resistanc.</title>
        <authorList>
            <person name="Jiang F."/>
        </authorList>
    </citation>
    <scope>NUCLEOTIDE SEQUENCE [LARGE SCALE GENOMIC DNA]</scope>
    <source>
        <strain evidence="3">JINMINGXINNONG_FW02</strain>
        <tissue evidence="3">Leaves</tissue>
    </source>
</reference>
<dbReference type="Proteomes" id="UP001374584">
    <property type="component" value="Unassembled WGS sequence"/>
</dbReference>
<evidence type="ECO:0000313" key="3">
    <source>
        <dbReference type="EMBL" id="KAK7364772.1"/>
    </source>
</evidence>
<evidence type="ECO:0000313" key="4">
    <source>
        <dbReference type="Proteomes" id="UP001374584"/>
    </source>
</evidence>
<proteinExistence type="predicted"/>
<dbReference type="EMBL" id="JAYMYR010000005">
    <property type="protein sequence ID" value="KAK7364772.1"/>
    <property type="molecule type" value="Genomic_DNA"/>
</dbReference>
<protein>
    <submittedName>
        <fullName evidence="3">Uncharacterized protein</fullName>
    </submittedName>
</protein>
<sequence>MSATSTSKLTIQERLQQLQKAKEAPSPAPQKIQRVAHYLRNRKNFTKHYSPKLMSLGPIHYGNPKLQPGEHYKKMWAAEYIDSRNISPQKLHTEVVQNMETLKPLFDDDLFIKNSTFLGYYEQGFGTPEEMISWTLFVDGCALLWILEHAKLDKLEKMKVKVDQLVLVMQDVLLLENQLPFPLLKHLWRDSEKPLKETMKEFLRCHHWATREEDKIFEAEFPDPTHLLGLQRSIILHEPKKKNQTQNDGNGKENHIQDAPTQNTHNHDHCLKHILTYITGKRRKTQNGSTENPEDMVTYRNIKELKAAGIELKSSKTRRPKDISFSFGWFHSTLKLPEIVVDDTTAATVLNLIAYEMCPDFQNDYGICSYVSFLDSLIDHPDDVKALRSERILLNSLGSDEEVANLFNTLSTDLVPDMGKYACLRNQIERHYNDKRRTWLALGCNTYFSTPWAIIAFQAAVVGLLLTFVQTWYAIHPPKS</sequence>
<gene>
    <name evidence="3" type="ORF">VNO80_13514</name>
</gene>
<evidence type="ECO:0000256" key="1">
    <source>
        <dbReference type="SAM" id="MobiDB-lite"/>
    </source>
</evidence>
<keyword evidence="4" id="KW-1185">Reference proteome</keyword>
<dbReference type="AlphaFoldDB" id="A0AAN9RA00"/>
<feature type="region of interest" description="Disordered" evidence="1">
    <location>
        <begin position="241"/>
        <end position="266"/>
    </location>
</feature>
<dbReference type="Pfam" id="PF03140">
    <property type="entry name" value="DUF247"/>
    <property type="match status" value="1"/>
</dbReference>
<name>A0AAN9RA00_PHACN</name>
<keyword evidence="2" id="KW-1133">Transmembrane helix</keyword>
<organism evidence="3 4">
    <name type="scientific">Phaseolus coccineus</name>
    <name type="common">Scarlet runner bean</name>
    <name type="synonym">Phaseolus multiflorus</name>
    <dbReference type="NCBI Taxonomy" id="3886"/>
    <lineage>
        <taxon>Eukaryota</taxon>
        <taxon>Viridiplantae</taxon>
        <taxon>Streptophyta</taxon>
        <taxon>Embryophyta</taxon>
        <taxon>Tracheophyta</taxon>
        <taxon>Spermatophyta</taxon>
        <taxon>Magnoliopsida</taxon>
        <taxon>eudicotyledons</taxon>
        <taxon>Gunneridae</taxon>
        <taxon>Pentapetalae</taxon>
        <taxon>rosids</taxon>
        <taxon>fabids</taxon>
        <taxon>Fabales</taxon>
        <taxon>Fabaceae</taxon>
        <taxon>Papilionoideae</taxon>
        <taxon>50 kb inversion clade</taxon>
        <taxon>NPAAA clade</taxon>
        <taxon>indigoferoid/millettioid clade</taxon>
        <taxon>Phaseoleae</taxon>
        <taxon>Phaseolus</taxon>
    </lineage>
</organism>
<keyword evidence="2" id="KW-0812">Transmembrane</keyword>
<comment type="caution">
    <text evidence="3">The sequence shown here is derived from an EMBL/GenBank/DDBJ whole genome shotgun (WGS) entry which is preliminary data.</text>
</comment>
<dbReference type="InterPro" id="IPR004158">
    <property type="entry name" value="DUF247_pln"/>
</dbReference>
<accession>A0AAN9RA00</accession>
<dbReference type="PANTHER" id="PTHR31549:SF191">
    <property type="entry name" value="DUF247 DOMAIN PROTEIN"/>
    <property type="match status" value="1"/>
</dbReference>
<evidence type="ECO:0000256" key="2">
    <source>
        <dbReference type="SAM" id="Phobius"/>
    </source>
</evidence>
<feature type="transmembrane region" description="Helical" evidence="2">
    <location>
        <begin position="452"/>
        <end position="475"/>
    </location>
</feature>
<keyword evidence="2" id="KW-0472">Membrane</keyword>